<reference evidence="15" key="1">
    <citation type="journal article" date="2019" name="Int. J. Syst. Evol. Microbiol.">
        <title>The Global Catalogue of Microorganisms (GCM) 10K type strain sequencing project: providing services to taxonomists for standard genome sequencing and annotation.</title>
        <authorList>
            <consortium name="The Broad Institute Genomics Platform"/>
            <consortium name="The Broad Institute Genome Sequencing Center for Infectious Disease"/>
            <person name="Wu L."/>
            <person name="Ma J."/>
        </authorList>
    </citation>
    <scope>NUCLEOTIDE SEQUENCE [LARGE SCALE GENOMIC DNA]</scope>
    <source>
        <strain evidence="15">JCM 1365</strain>
    </source>
</reference>
<keyword evidence="6 11" id="KW-0732">Signal</keyword>
<keyword evidence="5" id="KW-0479">Metal-binding</keyword>
<evidence type="ECO:0000256" key="6">
    <source>
        <dbReference type="ARBA" id="ARBA00022729"/>
    </source>
</evidence>
<dbReference type="RefSeq" id="WP_030196312.1">
    <property type="nucleotide sequence ID" value="NZ_BMNZ01000004.1"/>
</dbReference>
<evidence type="ECO:0000256" key="9">
    <source>
        <dbReference type="ARBA" id="ARBA00023049"/>
    </source>
</evidence>
<evidence type="ECO:0000256" key="7">
    <source>
        <dbReference type="ARBA" id="ARBA00022801"/>
    </source>
</evidence>
<evidence type="ECO:0000256" key="3">
    <source>
        <dbReference type="ARBA" id="ARBA00022525"/>
    </source>
</evidence>
<comment type="caution">
    <text evidence="14">The sequence shown here is derived from an EMBL/GenBank/DDBJ whole genome shotgun (WGS) entry which is preliminary data.</text>
</comment>
<keyword evidence="7" id="KW-0378">Hydrolase</keyword>
<keyword evidence="15" id="KW-1185">Reference proteome</keyword>
<dbReference type="InterPro" id="IPR012300">
    <property type="entry name" value="Pept_M6_InhA"/>
</dbReference>
<organism evidence="14 15">
    <name type="scientific">Terrabacter tumescens</name>
    <dbReference type="NCBI Taxonomy" id="60443"/>
    <lineage>
        <taxon>Bacteria</taxon>
        <taxon>Bacillati</taxon>
        <taxon>Actinomycetota</taxon>
        <taxon>Actinomycetes</taxon>
        <taxon>Micrococcales</taxon>
        <taxon>Intrasporangiaceae</taxon>
        <taxon>Terrabacter</taxon>
    </lineage>
</organism>
<evidence type="ECO:0000313" key="15">
    <source>
        <dbReference type="Proteomes" id="UP000623461"/>
    </source>
</evidence>
<evidence type="ECO:0000256" key="10">
    <source>
        <dbReference type="SAM" id="MobiDB-lite"/>
    </source>
</evidence>
<dbReference type="InterPro" id="IPR008757">
    <property type="entry name" value="Peptidase_M6-like_domain"/>
</dbReference>
<comment type="subcellular location">
    <subcellularLocation>
        <location evidence="2">Secreted</location>
    </subcellularLocation>
</comment>
<dbReference type="PANTHER" id="PTHR13062:SF12">
    <property type="entry name" value="ALPHA-2-MACROGLOBULIN DOMAIN-CONTAINING PROTEIN"/>
    <property type="match status" value="1"/>
</dbReference>
<keyword evidence="3" id="KW-0964">Secreted</keyword>
<evidence type="ECO:0000256" key="1">
    <source>
        <dbReference type="ARBA" id="ARBA00001947"/>
    </source>
</evidence>
<dbReference type="PIRSF" id="PIRSF007519">
    <property type="entry name" value="Protease_InhA"/>
    <property type="match status" value="1"/>
</dbReference>
<dbReference type="PANTHER" id="PTHR13062">
    <property type="entry name" value="COLLAGENASE"/>
    <property type="match status" value="1"/>
</dbReference>
<dbReference type="Proteomes" id="UP000623461">
    <property type="component" value="Unassembled WGS sequence"/>
</dbReference>
<dbReference type="SUPFAM" id="SSF55486">
    <property type="entry name" value="Metalloproteases ('zincins'), catalytic domain"/>
    <property type="match status" value="1"/>
</dbReference>
<feature type="domain" description="Immune inhibitor A-like metallopeptidase VEG" evidence="13">
    <location>
        <begin position="596"/>
        <end position="767"/>
    </location>
</feature>
<dbReference type="GO" id="GO:0008233">
    <property type="term" value="F:peptidase activity"/>
    <property type="evidence" value="ECO:0007669"/>
    <property type="project" value="UniProtKB-KW"/>
</dbReference>
<sequence>MRKKVLAIPAGALAIALTFGSYSTAASAVTAAPGAGGPGAEPQAQQGRDSLAHPLGKKQQSLRTKGVQLKLSGKLAPDTKVAKIAKGQYVELARTGEDTIWTVLGQFGSSVNTTYGGAPGPQHNQIPAPDRSVDNSTIWTSDFSPEYFTNLLFADTPGAVSMRNFYKEQSSNRYTVNGDVTDWVTVPFNEANYGSNYCGGIVCARTWLFVRDSVNAWYAAQVAVGKTPAQINAALAKYDVWDRYDYDGDGNFNEPDGYIDHFQSVHAGEGEETGGGAQGTDAIWSHRWYAYYNNIGFTGPSNNKLGGIQVGSSNLWIGDYTVEPENGGVGVFSHEFGHDLGLPDLYDTSGNTGGAENSTGFWTLYSSGSYGSSGKPEDGIGTKPIPMSAYEKIFLGWSNYQLVGPGQSAAVKLGPASATTKQAQQLVTVLPDKQVTTDIGGPFAGTYFYHSGSGNDLDNAMTRSVTLPAGTVGLTAKARYAIEQDWDYAYLTVNGNPVATNRSTATNPNGQNFGNGITGSTGGSWVDLTADLSAYAGQTVTLGFRYWTDGATVGAGFGVDDVAITGLPTDGAETDPGWDYKGFTRTTGKITQSYFNAYFAEYRNYRGYDAGLKTGPYNFGFPDTKPNWTERYPYQDGLLVWYYDTSFADNNVGDNCAAGRCGGLYLPVDAHPSLLLRPDNGKVWRPRFQSYDSTFGLERTDRVCLHTSSTTSQCYGNLPANPVFDDSKSYWVAPNPSIGNFGWSSVPVPSTGTKIRVVSTSTQGDFMQVTVNK</sequence>
<dbReference type="Pfam" id="PF20774">
    <property type="entry name" value="InhA-like_VEG"/>
    <property type="match status" value="1"/>
</dbReference>
<evidence type="ECO:0000256" key="8">
    <source>
        <dbReference type="ARBA" id="ARBA00022833"/>
    </source>
</evidence>
<feature type="domain" description="Peptidase M6-like" evidence="12">
    <location>
        <begin position="88"/>
        <end position="395"/>
    </location>
</feature>
<comment type="cofactor">
    <cofactor evidence="1">
        <name>Zn(2+)</name>
        <dbReference type="ChEBI" id="CHEBI:29105"/>
    </cofactor>
</comment>
<evidence type="ECO:0000256" key="5">
    <source>
        <dbReference type="ARBA" id="ARBA00022723"/>
    </source>
</evidence>
<dbReference type="NCBIfam" id="TIGR03296">
    <property type="entry name" value="M6dom_TIGR03296"/>
    <property type="match status" value="1"/>
</dbReference>
<dbReference type="Pfam" id="PF05547">
    <property type="entry name" value="Peptidase_M6"/>
    <property type="match status" value="1"/>
</dbReference>
<evidence type="ECO:0000256" key="11">
    <source>
        <dbReference type="SAM" id="SignalP"/>
    </source>
</evidence>
<evidence type="ECO:0000256" key="2">
    <source>
        <dbReference type="ARBA" id="ARBA00004613"/>
    </source>
</evidence>
<dbReference type="GO" id="GO:0006508">
    <property type="term" value="P:proteolysis"/>
    <property type="evidence" value="ECO:0007669"/>
    <property type="project" value="UniProtKB-KW"/>
</dbReference>
<protein>
    <submittedName>
        <fullName evidence="14">Protease</fullName>
    </submittedName>
</protein>
<gene>
    <name evidence="14" type="ORF">GCM10009721_24430</name>
</gene>
<dbReference type="EMBL" id="BMNZ01000004">
    <property type="protein sequence ID" value="GGM96811.1"/>
    <property type="molecule type" value="Genomic_DNA"/>
</dbReference>
<keyword evidence="9" id="KW-0482">Metalloprotease</keyword>
<accession>A0ABQ2I0A8</accession>
<keyword evidence="8" id="KW-0862">Zinc</keyword>
<feature type="chain" id="PRO_5047010528" evidence="11">
    <location>
        <begin position="29"/>
        <end position="773"/>
    </location>
</feature>
<evidence type="ECO:0000256" key="4">
    <source>
        <dbReference type="ARBA" id="ARBA00022670"/>
    </source>
</evidence>
<dbReference type="InterPro" id="IPR048665">
    <property type="entry name" value="InhA-like_VEG"/>
</dbReference>
<proteinExistence type="predicted"/>
<feature type="region of interest" description="Disordered" evidence="10">
    <location>
        <begin position="32"/>
        <end position="64"/>
    </location>
</feature>
<evidence type="ECO:0000259" key="12">
    <source>
        <dbReference type="Pfam" id="PF05547"/>
    </source>
</evidence>
<dbReference type="Pfam" id="PF20773">
    <property type="entry name" value="InhA-like_MAM"/>
    <property type="match status" value="1"/>
</dbReference>
<evidence type="ECO:0000313" key="14">
    <source>
        <dbReference type="EMBL" id="GGM96811.1"/>
    </source>
</evidence>
<feature type="signal peptide" evidence="11">
    <location>
        <begin position="1"/>
        <end position="28"/>
    </location>
</feature>
<name>A0ABQ2I0A8_9MICO</name>
<keyword evidence="4 14" id="KW-0645">Protease</keyword>
<evidence type="ECO:0000259" key="13">
    <source>
        <dbReference type="Pfam" id="PF20774"/>
    </source>
</evidence>